<evidence type="ECO:0000313" key="2">
    <source>
        <dbReference type="EMBL" id="SDX12297.1"/>
    </source>
</evidence>
<dbReference type="PANTHER" id="PTHR21197:SF0">
    <property type="entry name" value="UDP-GALACTOPYRANOSE MUTASE"/>
    <property type="match status" value="1"/>
</dbReference>
<dbReference type="Proteomes" id="UP000182379">
    <property type="component" value="Unassembled WGS sequence"/>
</dbReference>
<dbReference type="NCBIfam" id="NF005546">
    <property type="entry name" value="PRK07208.1-2"/>
    <property type="match status" value="1"/>
</dbReference>
<feature type="domain" description="Amine oxidase" evidence="1">
    <location>
        <begin position="13"/>
        <end position="495"/>
    </location>
</feature>
<dbReference type="RefSeq" id="WP_074707165.1">
    <property type="nucleotide sequence ID" value="NZ_FNOP01000013.1"/>
</dbReference>
<dbReference type="GO" id="GO:0008767">
    <property type="term" value="F:UDP-galactopyranose mutase activity"/>
    <property type="evidence" value="ECO:0007669"/>
    <property type="project" value="TreeGrafter"/>
</dbReference>
<evidence type="ECO:0000259" key="1">
    <source>
        <dbReference type="Pfam" id="PF01593"/>
    </source>
</evidence>
<reference evidence="2 3" key="1">
    <citation type="submission" date="2016-10" db="EMBL/GenBank/DDBJ databases">
        <authorList>
            <person name="Varghese N."/>
            <person name="Submissions S."/>
        </authorList>
    </citation>
    <scope>NUCLEOTIDE SEQUENCE [LARGE SCALE GENOMIC DNA]</scope>
    <source>
        <strain evidence="2 3">WCC6</strain>
    </source>
</reference>
<dbReference type="PANTHER" id="PTHR21197">
    <property type="entry name" value="UDP-GALACTOPYRANOSE MUTASE"/>
    <property type="match status" value="1"/>
</dbReference>
<dbReference type="GO" id="GO:0005829">
    <property type="term" value="C:cytosol"/>
    <property type="evidence" value="ECO:0007669"/>
    <property type="project" value="TreeGrafter"/>
</dbReference>
<name>A0A1H2Z4P7_ACIFE</name>
<dbReference type="Pfam" id="PF01593">
    <property type="entry name" value="Amino_oxidase"/>
    <property type="match status" value="1"/>
</dbReference>
<dbReference type="GO" id="GO:0016491">
    <property type="term" value="F:oxidoreductase activity"/>
    <property type="evidence" value="ECO:0007669"/>
    <property type="project" value="InterPro"/>
</dbReference>
<comment type="caution">
    <text evidence="2">The sequence shown here is derived from an EMBL/GenBank/DDBJ whole genome shotgun (WGS) entry which is preliminary data.</text>
</comment>
<dbReference type="InterPro" id="IPR002937">
    <property type="entry name" value="Amino_oxidase"/>
</dbReference>
<dbReference type="Gene3D" id="3.50.50.60">
    <property type="entry name" value="FAD/NAD(P)-binding domain"/>
    <property type="match status" value="1"/>
</dbReference>
<dbReference type="GO" id="GO:0050660">
    <property type="term" value="F:flavin adenine dinucleotide binding"/>
    <property type="evidence" value="ECO:0007669"/>
    <property type="project" value="TreeGrafter"/>
</dbReference>
<organism evidence="2 3">
    <name type="scientific">Acidaminococcus fermentans</name>
    <dbReference type="NCBI Taxonomy" id="905"/>
    <lineage>
        <taxon>Bacteria</taxon>
        <taxon>Bacillati</taxon>
        <taxon>Bacillota</taxon>
        <taxon>Negativicutes</taxon>
        <taxon>Acidaminococcales</taxon>
        <taxon>Acidaminococcaceae</taxon>
        <taxon>Acidaminococcus</taxon>
    </lineage>
</organism>
<protein>
    <submittedName>
        <fullName evidence="2">Protoporphyrinogen oxidase</fullName>
    </submittedName>
</protein>
<dbReference type="NCBIfam" id="NF005549">
    <property type="entry name" value="PRK07208.1-5"/>
    <property type="match status" value="1"/>
</dbReference>
<gene>
    <name evidence="2" type="ORF">SAMN05216495_11370</name>
</gene>
<dbReference type="SUPFAM" id="SSF51905">
    <property type="entry name" value="FAD/NAD(P)-binding domain"/>
    <property type="match status" value="1"/>
</dbReference>
<accession>A0A1H2Z4P7</accession>
<dbReference type="EMBL" id="FNOP01000013">
    <property type="protein sequence ID" value="SDX12297.1"/>
    <property type="molecule type" value="Genomic_DNA"/>
</dbReference>
<dbReference type="AlphaFoldDB" id="A0A1H2Z4P7"/>
<dbReference type="InterPro" id="IPR036188">
    <property type="entry name" value="FAD/NAD-bd_sf"/>
</dbReference>
<evidence type="ECO:0000313" key="3">
    <source>
        <dbReference type="Proteomes" id="UP000182379"/>
    </source>
</evidence>
<proteinExistence type="predicted"/>
<sequence>MTKQAVIIGAGPAGLTAAYELLRTTSIHPLLLEADTQVGGLSRTVDFSGNRMDIGGHRFFTKNTRVQALWDQLMPHASAPALDDRLLHRSCTLVPQGADPEQADRVFLDRQRVSRILYRHRFFDYPVSLNRTTIRNLGLGTMAEIGCSYLASCIHKRPEHTLEDFMVNRFGEKLYQTFFAGYTEKVWGRSPKNLSADWGSQRIKGISIGAVLKDLFQRTFHIQPKSVHTSLIERFAYPKLGPGQFYETLRDEVIRLGGEIRMGATVTGFTSVPGKTLSAVQYRDQQGNLHQVPGDIVLSTMPIKDLAAGLPQDWLSPKARETAATLPYRDFMTAGLLVDRLELKNETDHPTLNHIVPDCWIYVQEPEVKLGRLQIFNNWSPYLVRDPLHTLWIGLEYFCQEGDALWSMTDEDFLAFAAKELETIQVIRPGAVQEGHVVRMKKAYPAYYGSYRDFPRLRQELDTIPNLYCMGRNGQHRYNNMDHSMLSALTAVDLIRQGETDKTALWQVNTEQEYQETETQGGQNHEK</sequence>